<comment type="caution">
    <text evidence="2">The sequence shown here is derived from an EMBL/GenBank/DDBJ whole genome shotgun (WGS) entry which is preliminary data.</text>
</comment>
<keyword evidence="1" id="KW-1133">Transmembrane helix</keyword>
<feature type="transmembrane region" description="Helical" evidence="1">
    <location>
        <begin position="103"/>
        <end position="123"/>
    </location>
</feature>
<keyword evidence="1" id="KW-0812">Transmembrane</keyword>
<accession>A0A3A5H833</accession>
<proteinExistence type="predicted"/>
<protein>
    <submittedName>
        <fullName evidence="2">Uncharacterized protein</fullName>
    </submittedName>
</protein>
<organism evidence="2 3">
    <name type="scientific">Nocardioides cavernaquae</name>
    <dbReference type="NCBI Taxonomy" id="2321396"/>
    <lineage>
        <taxon>Bacteria</taxon>
        <taxon>Bacillati</taxon>
        <taxon>Actinomycetota</taxon>
        <taxon>Actinomycetes</taxon>
        <taxon>Propionibacteriales</taxon>
        <taxon>Nocardioidaceae</taxon>
        <taxon>Nocardioides</taxon>
    </lineage>
</organism>
<evidence type="ECO:0000256" key="1">
    <source>
        <dbReference type="SAM" id="Phobius"/>
    </source>
</evidence>
<feature type="transmembrane region" description="Helical" evidence="1">
    <location>
        <begin position="129"/>
        <end position="148"/>
    </location>
</feature>
<evidence type="ECO:0000313" key="2">
    <source>
        <dbReference type="EMBL" id="RJS46803.1"/>
    </source>
</evidence>
<keyword evidence="3" id="KW-1185">Reference proteome</keyword>
<dbReference type="EMBL" id="QYRP01000002">
    <property type="protein sequence ID" value="RJS46803.1"/>
    <property type="molecule type" value="Genomic_DNA"/>
</dbReference>
<keyword evidence="1" id="KW-0472">Membrane</keyword>
<sequence>MEAAADRYHINPETGLPNKCLDGDHCTFGGDPFHYPDRHDAQVAWQARQLERGILAYRNVMRAKEKEEEDAALAKVAGNAKGLSKKLSWGVARSILVKNISKYVVNFLGVFIAYAVASGKWLSEDWIRRLLPTIATVVLVALLTWFGLKLYKGSKEAAVVVKRRTRATGAGPRVRATRRR</sequence>
<dbReference type="RefSeq" id="WP_120060774.1">
    <property type="nucleotide sequence ID" value="NZ_QYRP01000002.1"/>
</dbReference>
<evidence type="ECO:0000313" key="3">
    <source>
        <dbReference type="Proteomes" id="UP000276542"/>
    </source>
</evidence>
<dbReference type="Proteomes" id="UP000276542">
    <property type="component" value="Unassembled WGS sequence"/>
</dbReference>
<dbReference type="AlphaFoldDB" id="A0A3A5H833"/>
<gene>
    <name evidence="2" type="ORF">D4739_11650</name>
</gene>
<name>A0A3A5H833_9ACTN</name>
<reference evidence="3" key="1">
    <citation type="submission" date="2018-09" db="EMBL/GenBank/DDBJ databases">
        <authorList>
            <person name="Zhu H."/>
        </authorList>
    </citation>
    <scope>NUCLEOTIDE SEQUENCE [LARGE SCALE GENOMIC DNA]</scope>
    <source>
        <strain evidence="3">K1W22B-1</strain>
    </source>
</reference>
<dbReference type="OrthoDB" id="9855445at2"/>